<dbReference type="InterPro" id="IPR013108">
    <property type="entry name" value="Amidohydro_3"/>
</dbReference>
<dbReference type="PANTHER" id="PTHR22642">
    <property type="entry name" value="IMIDAZOLONEPROPIONASE"/>
    <property type="match status" value="1"/>
</dbReference>
<dbReference type="SUPFAM" id="SSF51556">
    <property type="entry name" value="Metallo-dependent hydrolases"/>
    <property type="match status" value="1"/>
</dbReference>
<dbReference type="GO" id="GO:0016810">
    <property type="term" value="F:hydrolase activity, acting on carbon-nitrogen (but not peptide) bonds"/>
    <property type="evidence" value="ECO:0007669"/>
    <property type="project" value="InterPro"/>
</dbReference>
<accession>A0A2S7F633</accession>
<evidence type="ECO:0000313" key="3">
    <source>
        <dbReference type="Proteomes" id="UP000238081"/>
    </source>
</evidence>
<comment type="caution">
    <text evidence="2">The sequence shown here is derived from an EMBL/GenBank/DDBJ whole genome shotgun (WGS) entry which is preliminary data.</text>
</comment>
<keyword evidence="2" id="KW-0378">Hydrolase</keyword>
<reference evidence="2 3" key="1">
    <citation type="submission" date="2016-01" db="EMBL/GenBank/DDBJ databases">
        <title>Characterization of the Clostridium difficile lineages that are prevalent in Hong Kong and China.</title>
        <authorList>
            <person name="Kwok J.S.-L."/>
            <person name="Lam W.-Y."/>
            <person name="Ip M."/>
            <person name="Chan T.-F."/>
            <person name="Hawkey P.M."/>
            <person name="Tsui S.K.-W."/>
        </authorList>
    </citation>
    <scope>NUCLEOTIDE SEQUENCE [LARGE SCALE GENOMIC DNA]</scope>
    <source>
        <strain evidence="2 3">300064</strain>
    </source>
</reference>
<sequence>MKKIYYNGSIITMENNKIVDTVLIEDDIIKNVGLKEEIIKNNGDAKLIDLNGKTMLPAFIDAHSHFAATANSFLQVSLEETTSVEEIIKKINSFIEINNMKENQWIVGKGYDHNDFINKKHPTCFQLDNVKGNFPIIIQHKSGHAGVFNSKGLELMDININTKSPSGGVIGKYKDKLTGYIEENAFMKYLKKIPMASGEELFNAFCMAQERYLSYGIATVQEGMMVSQVAPLYEALINKKMINLDVVGYSAMDSVEIFKDKFSKSIKKYDNNFKVGGYKIFLDGSPQARTAWMRKPYLNDEMYLGYGTMEFKDVCDAVREAAKNNMQILAHCNGDAAAKQYIDAIDKIKNEGYDVAGIRPVMVHAQFLDRDQLDKVKELGIIPSFFVAHVYYWGDVHISNFGLERASRISLSASSLKKDIKFTFHQDSPVIEPNMIETIHVAVNRVTKKGTLLGKDERIPVYEALKAVTINAAYQYFEEDKKGSIEVGKKADFVILDKNPLEIPIENIKEIKVVETIKDGNTLYRIK</sequence>
<dbReference type="Gene3D" id="3.20.20.140">
    <property type="entry name" value="Metal-dependent hydrolases"/>
    <property type="match status" value="1"/>
</dbReference>
<evidence type="ECO:0000313" key="2">
    <source>
        <dbReference type="EMBL" id="PPV12161.1"/>
    </source>
</evidence>
<dbReference type="CDD" id="cd01300">
    <property type="entry name" value="YtcJ_like"/>
    <property type="match status" value="1"/>
</dbReference>
<dbReference type="InterPro" id="IPR011059">
    <property type="entry name" value="Metal-dep_hydrolase_composite"/>
</dbReference>
<dbReference type="PANTHER" id="PTHR22642:SF2">
    <property type="entry name" value="PROTEIN LONG AFTER FAR-RED 3"/>
    <property type="match status" value="1"/>
</dbReference>
<dbReference type="AlphaFoldDB" id="A0A2S7F633"/>
<protein>
    <submittedName>
        <fullName evidence="2">Amidohydrolase</fullName>
    </submittedName>
</protein>
<dbReference type="RefSeq" id="WP_104675693.1">
    <property type="nucleotide sequence ID" value="NZ_LRDH01000158.1"/>
</dbReference>
<dbReference type="Proteomes" id="UP000238081">
    <property type="component" value="Unassembled WGS sequence"/>
</dbReference>
<dbReference type="SUPFAM" id="SSF51338">
    <property type="entry name" value="Composite domain of metallo-dependent hydrolases"/>
    <property type="match status" value="1"/>
</dbReference>
<dbReference type="EMBL" id="LRDH01000158">
    <property type="protein sequence ID" value="PPV12161.1"/>
    <property type="molecule type" value="Genomic_DNA"/>
</dbReference>
<feature type="domain" description="Amidohydrolase 3" evidence="1">
    <location>
        <begin position="47"/>
        <end position="524"/>
    </location>
</feature>
<dbReference type="InterPro" id="IPR033932">
    <property type="entry name" value="YtcJ-like"/>
</dbReference>
<proteinExistence type="predicted"/>
<dbReference type="Gene3D" id="2.30.40.10">
    <property type="entry name" value="Urease, subunit C, domain 1"/>
    <property type="match status" value="1"/>
</dbReference>
<name>A0A2S7F633_CLOBU</name>
<dbReference type="Pfam" id="PF07969">
    <property type="entry name" value="Amidohydro_3"/>
    <property type="match status" value="1"/>
</dbReference>
<evidence type="ECO:0000259" key="1">
    <source>
        <dbReference type="Pfam" id="PF07969"/>
    </source>
</evidence>
<organism evidence="2 3">
    <name type="scientific">Clostridium butyricum</name>
    <dbReference type="NCBI Taxonomy" id="1492"/>
    <lineage>
        <taxon>Bacteria</taxon>
        <taxon>Bacillati</taxon>
        <taxon>Bacillota</taxon>
        <taxon>Clostridia</taxon>
        <taxon>Eubacteriales</taxon>
        <taxon>Clostridiaceae</taxon>
        <taxon>Clostridium</taxon>
    </lineage>
</organism>
<gene>
    <name evidence="2" type="ORF">AWN73_19690</name>
</gene>
<dbReference type="Gene3D" id="3.10.310.70">
    <property type="match status" value="1"/>
</dbReference>
<dbReference type="InterPro" id="IPR032466">
    <property type="entry name" value="Metal_Hydrolase"/>
</dbReference>